<evidence type="ECO:0000313" key="6">
    <source>
        <dbReference type="Proteomes" id="UP000319836"/>
    </source>
</evidence>
<gene>
    <name evidence="5" type="ORF">E6K80_08640</name>
</gene>
<proteinExistence type="inferred from homology"/>
<dbReference type="InterPro" id="IPR023227">
    <property type="entry name" value="SAM_OH_AdoTrfase_C_sf"/>
</dbReference>
<protein>
    <submittedName>
        <fullName evidence="5">SAM-dependent chlorinase/fluorinase</fullName>
    </submittedName>
</protein>
<evidence type="ECO:0000259" key="4">
    <source>
        <dbReference type="Pfam" id="PF20257"/>
    </source>
</evidence>
<accession>A0A538U3D1</accession>
<dbReference type="SUPFAM" id="SSF102522">
    <property type="entry name" value="Bacterial fluorinating enzyme, N-terminal domain"/>
    <property type="match status" value="1"/>
</dbReference>
<dbReference type="AlphaFoldDB" id="A0A538U3D1"/>
<comment type="similarity">
    <text evidence="2">Belongs to the SAM hydrolase / SAM-dependent halogenase family.</text>
</comment>
<comment type="caution">
    <text evidence="5">The sequence shown here is derived from an EMBL/GenBank/DDBJ whole genome shotgun (WGS) entry which is preliminary data.</text>
</comment>
<evidence type="ECO:0000313" key="5">
    <source>
        <dbReference type="EMBL" id="TMQ70395.1"/>
    </source>
</evidence>
<dbReference type="InterPro" id="IPR023228">
    <property type="entry name" value="SAM_OH_AdoTrfase_N_sf"/>
</dbReference>
<name>A0A538U3D1_UNCEI</name>
<dbReference type="EMBL" id="VBPA01000209">
    <property type="protein sequence ID" value="TMQ70395.1"/>
    <property type="molecule type" value="Genomic_DNA"/>
</dbReference>
<keyword evidence="1" id="KW-0949">S-adenosyl-L-methionine</keyword>
<dbReference type="Pfam" id="PF20257">
    <property type="entry name" value="SAM_HAT_C"/>
    <property type="match status" value="1"/>
</dbReference>
<dbReference type="PIRSF" id="PIRSF006779">
    <property type="entry name" value="UCP006779"/>
    <property type="match status" value="1"/>
</dbReference>
<dbReference type="Proteomes" id="UP000319836">
    <property type="component" value="Unassembled WGS sequence"/>
</dbReference>
<dbReference type="Gene3D" id="2.40.30.90">
    <property type="entry name" value="Bacterial fluorinating enzyme like"/>
    <property type="match status" value="1"/>
</dbReference>
<dbReference type="InterPro" id="IPR002747">
    <property type="entry name" value="SAM_OH_AdoTrfase"/>
</dbReference>
<dbReference type="Pfam" id="PF01887">
    <property type="entry name" value="SAM_HAT_N"/>
    <property type="match status" value="1"/>
</dbReference>
<dbReference type="Gene3D" id="3.40.50.10790">
    <property type="entry name" value="S-adenosyl-l-methionine hydroxide adenosyltransferase, N-terminal"/>
    <property type="match status" value="1"/>
</dbReference>
<evidence type="ECO:0000259" key="3">
    <source>
        <dbReference type="Pfam" id="PF01887"/>
    </source>
</evidence>
<evidence type="ECO:0000256" key="2">
    <source>
        <dbReference type="ARBA" id="ARBA00024035"/>
    </source>
</evidence>
<dbReference type="InterPro" id="IPR046470">
    <property type="entry name" value="SAM_HAT_C"/>
</dbReference>
<evidence type="ECO:0000256" key="1">
    <source>
        <dbReference type="ARBA" id="ARBA00022691"/>
    </source>
</evidence>
<dbReference type="PANTHER" id="PTHR35092">
    <property type="entry name" value="CHLORINASE MJ1651"/>
    <property type="match status" value="1"/>
</dbReference>
<feature type="domain" description="S-adenosyl-l-methionine hydroxide adenosyltransferase N-terminal" evidence="3">
    <location>
        <begin position="6"/>
        <end position="150"/>
    </location>
</feature>
<dbReference type="InterPro" id="IPR046469">
    <property type="entry name" value="SAM_HAT_N"/>
</dbReference>
<organism evidence="5 6">
    <name type="scientific">Eiseniibacteriota bacterium</name>
    <dbReference type="NCBI Taxonomy" id="2212470"/>
    <lineage>
        <taxon>Bacteria</taxon>
        <taxon>Candidatus Eiseniibacteriota</taxon>
    </lineage>
</organism>
<reference evidence="5 6" key="1">
    <citation type="journal article" date="2019" name="Nat. Microbiol.">
        <title>Mediterranean grassland soil C-N compound turnover is dependent on rainfall and depth, and is mediated by genomically divergent microorganisms.</title>
        <authorList>
            <person name="Diamond S."/>
            <person name="Andeer P.F."/>
            <person name="Li Z."/>
            <person name="Crits-Christoph A."/>
            <person name="Burstein D."/>
            <person name="Anantharaman K."/>
            <person name="Lane K.R."/>
            <person name="Thomas B.C."/>
            <person name="Pan C."/>
            <person name="Northen T.R."/>
            <person name="Banfield J.F."/>
        </authorList>
    </citation>
    <scope>NUCLEOTIDE SEQUENCE [LARGE SCALE GENOMIC DNA]</scope>
    <source>
        <strain evidence="5">WS_10</strain>
    </source>
</reference>
<dbReference type="PANTHER" id="PTHR35092:SF1">
    <property type="entry name" value="CHLORINASE MJ1651"/>
    <property type="match status" value="1"/>
</dbReference>
<dbReference type="SUPFAM" id="SSF101852">
    <property type="entry name" value="Bacterial fluorinating enzyme, C-terminal domain"/>
    <property type="match status" value="1"/>
</dbReference>
<sequence length="265" mass="28089">MAEPIITFLSDFGSSDWFVGVVHGVLHAIHPTAHVVDLSHEVPPGQVGRAAFVLEAAAPDFPPGTVHLVVVDPGVGTDRRAIAVSARGQHFVGPDNGVLEWALADPEAAVHQLTESRFFRAPVSRTFHGRDVFAPVAAHLAAGVPLHQIGARVGDPVRLPSTAPVHRDGEILGHVVFVDRFGNLLTNVTDQDLSDGFPMIPEGRIHVLAFEREIRGLSRSYGEAPVGTILALIGSSGRLEIAQVGGDASERLGLGEGDQVRVRIG</sequence>
<feature type="domain" description="S-adenosyl-l-methionine hydroxide adenosyltransferase C-terminal" evidence="4">
    <location>
        <begin position="173"/>
        <end position="261"/>
    </location>
</feature>